<organism evidence="1 2">
    <name type="scientific">Asanoa hainanensis</name>
    <dbReference type="NCBI Taxonomy" id="560556"/>
    <lineage>
        <taxon>Bacteria</taxon>
        <taxon>Bacillati</taxon>
        <taxon>Actinomycetota</taxon>
        <taxon>Actinomycetes</taxon>
        <taxon>Micromonosporales</taxon>
        <taxon>Micromonosporaceae</taxon>
        <taxon>Asanoa</taxon>
    </lineage>
</organism>
<gene>
    <name evidence="1" type="ORF">SAMN05421812_113153</name>
</gene>
<reference evidence="1 2" key="1">
    <citation type="submission" date="2017-06" db="EMBL/GenBank/DDBJ databases">
        <authorList>
            <person name="Kim H.J."/>
            <person name="Triplett B.A."/>
        </authorList>
    </citation>
    <scope>NUCLEOTIDE SEQUENCE [LARGE SCALE GENOMIC DNA]</scope>
    <source>
        <strain evidence="1 2">CGMCC 4.5593</strain>
    </source>
</reference>
<keyword evidence="2" id="KW-1185">Reference proteome</keyword>
<sequence length="149" mass="15134">MRKITKRAGVIIGVAALGISGGVAWAVWSITGTATATATAATAQTITVTGEAYNLVPGGAKDLLVKSNNPNDFPVQITSWGSPTIVSDKANCAGSNVSFTPPTNPVILQKGYHEQTVVNGAQMALSTPDACQGATFTLTTTVSGLSTQP</sequence>
<evidence type="ECO:0000313" key="1">
    <source>
        <dbReference type="EMBL" id="SNT61636.1"/>
    </source>
</evidence>
<protein>
    <submittedName>
        <fullName evidence="1">Uncharacterized protein</fullName>
    </submittedName>
</protein>
<proteinExistence type="predicted"/>
<dbReference type="RefSeq" id="WP_089253572.1">
    <property type="nucleotide sequence ID" value="NZ_FZPH01000013.1"/>
</dbReference>
<dbReference type="Proteomes" id="UP000198362">
    <property type="component" value="Unassembled WGS sequence"/>
</dbReference>
<dbReference type="OrthoDB" id="3637162at2"/>
<dbReference type="AlphaFoldDB" id="A0A239P3G9"/>
<accession>A0A239P3G9</accession>
<dbReference type="EMBL" id="FZPH01000013">
    <property type="protein sequence ID" value="SNT61636.1"/>
    <property type="molecule type" value="Genomic_DNA"/>
</dbReference>
<evidence type="ECO:0000313" key="2">
    <source>
        <dbReference type="Proteomes" id="UP000198362"/>
    </source>
</evidence>
<name>A0A239P3G9_9ACTN</name>